<dbReference type="RefSeq" id="WP_067033396.1">
    <property type="nucleotide sequence ID" value="NZ_KQ949119.1"/>
</dbReference>
<evidence type="ECO:0000259" key="2">
    <source>
        <dbReference type="Pfam" id="PF00248"/>
    </source>
</evidence>
<reference evidence="3 4" key="1">
    <citation type="submission" date="2015-10" db="EMBL/GenBank/DDBJ databases">
        <title>Draft genome sequence of Streptomyces sp. RV15, isolated from a marine sponge.</title>
        <authorList>
            <person name="Ruckert C."/>
            <person name="Abdelmohsen U.R."/>
            <person name="Winkler A."/>
            <person name="Hentschel U."/>
            <person name="Kalinowski J."/>
            <person name="Kampfer P."/>
            <person name="Glaeser S."/>
        </authorList>
    </citation>
    <scope>NUCLEOTIDE SEQUENCE [LARGE SCALE GENOMIC DNA]</scope>
    <source>
        <strain evidence="3 4">RV15</strain>
    </source>
</reference>
<accession>A0A117RXS8</accession>
<dbReference type="PANTHER" id="PTHR43625">
    <property type="entry name" value="AFLATOXIN B1 ALDEHYDE REDUCTASE"/>
    <property type="match status" value="1"/>
</dbReference>
<gene>
    <name evidence="3" type="ORF">AQJ91_42010</name>
</gene>
<evidence type="ECO:0000313" key="3">
    <source>
        <dbReference type="EMBL" id="KUO15275.1"/>
    </source>
</evidence>
<proteinExistence type="predicted"/>
<dbReference type="GO" id="GO:0005737">
    <property type="term" value="C:cytoplasm"/>
    <property type="evidence" value="ECO:0007669"/>
    <property type="project" value="TreeGrafter"/>
</dbReference>
<protein>
    <recommendedName>
        <fullName evidence="2">NADP-dependent oxidoreductase domain-containing protein</fullName>
    </recommendedName>
</protein>
<dbReference type="SUPFAM" id="SSF51430">
    <property type="entry name" value="NAD(P)-linked oxidoreductase"/>
    <property type="match status" value="1"/>
</dbReference>
<dbReference type="GO" id="GO:0016491">
    <property type="term" value="F:oxidoreductase activity"/>
    <property type="evidence" value="ECO:0007669"/>
    <property type="project" value="UniProtKB-KW"/>
</dbReference>
<feature type="domain" description="NADP-dependent oxidoreductase" evidence="2">
    <location>
        <begin position="15"/>
        <end position="305"/>
    </location>
</feature>
<dbReference type="InterPro" id="IPR023210">
    <property type="entry name" value="NADP_OxRdtase_dom"/>
</dbReference>
<dbReference type="Proteomes" id="UP000053260">
    <property type="component" value="Unassembled WGS sequence"/>
</dbReference>
<evidence type="ECO:0000313" key="4">
    <source>
        <dbReference type="Proteomes" id="UP000053260"/>
    </source>
</evidence>
<dbReference type="InterPro" id="IPR036812">
    <property type="entry name" value="NAD(P)_OxRdtase_dom_sf"/>
</dbReference>
<dbReference type="Gene3D" id="3.20.20.100">
    <property type="entry name" value="NADP-dependent oxidoreductase domain"/>
    <property type="match status" value="1"/>
</dbReference>
<organism evidence="3 4">
    <name type="scientific">Streptomyces dysideae</name>
    <dbReference type="NCBI Taxonomy" id="909626"/>
    <lineage>
        <taxon>Bacteria</taxon>
        <taxon>Bacillati</taxon>
        <taxon>Actinomycetota</taxon>
        <taxon>Actinomycetes</taxon>
        <taxon>Kitasatosporales</taxon>
        <taxon>Streptomycetaceae</taxon>
        <taxon>Streptomyces</taxon>
    </lineage>
</organism>
<dbReference type="OrthoDB" id="9768793at2"/>
<keyword evidence="1" id="KW-0560">Oxidoreductase</keyword>
<dbReference type="Pfam" id="PF00248">
    <property type="entry name" value="Aldo_ket_red"/>
    <property type="match status" value="1"/>
</dbReference>
<name>A0A117RXS8_9ACTN</name>
<dbReference type="InterPro" id="IPR050791">
    <property type="entry name" value="Aldo-Keto_reductase"/>
</dbReference>
<sequence>MRTRTLGQGIEVSAVGLGTLSMSGGYGVEDPKTCDATVRRALDLGVTLIDTADFYAGGEGEQRLGRALGNRRDEAVICVKTGIRPNPEGGMMLDGTPEYLRSTCDASLRRLGTDRIDLYCLGWVDPKVPVEESVGVLAELVKAGKVRGLMLSEVSSATLRRAQAVHPVSAVATEHSLWQRHVEGEILKALRELEVPLVAYSPLGRGFLTGTVRSLDEVDEGDWRHNFPRFAPGNIERNLVLLKRFRAVAERLDVSLSRLAIGWVLAQGEDVVALAGTKFPEHLEENASAAALELGPEELAELGECFPEREVAGARYAPQVEELLDT</sequence>
<dbReference type="AlphaFoldDB" id="A0A117RXS8"/>
<dbReference type="EMBL" id="LMXB01000117">
    <property type="protein sequence ID" value="KUO15275.1"/>
    <property type="molecule type" value="Genomic_DNA"/>
</dbReference>
<dbReference type="PANTHER" id="PTHR43625:SF40">
    <property type="entry name" value="ALDO-KETO REDUCTASE YAKC [NADP(+)]"/>
    <property type="match status" value="1"/>
</dbReference>
<comment type="caution">
    <text evidence="3">The sequence shown here is derived from an EMBL/GenBank/DDBJ whole genome shotgun (WGS) entry which is preliminary data.</text>
</comment>
<dbReference type="STRING" id="909626.AQJ91_42010"/>
<evidence type="ECO:0000256" key="1">
    <source>
        <dbReference type="ARBA" id="ARBA00023002"/>
    </source>
</evidence>
<keyword evidence="4" id="KW-1185">Reference proteome</keyword>